<dbReference type="Proteomes" id="UP000054099">
    <property type="component" value="Unassembled WGS sequence"/>
</dbReference>
<gene>
    <name evidence="2" type="ORF">AS030_20720</name>
</gene>
<dbReference type="EMBL" id="LNQN01000007">
    <property type="protein sequence ID" value="KSU80358.1"/>
    <property type="molecule type" value="Genomic_DNA"/>
</dbReference>
<evidence type="ECO:0000313" key="2">
    <source>
        <dbReference type="EMBL" id="KSU80358.1"/>
    </source>
</evidence>
<reference evidence="2 3" key="1">
    <citation type="journal article" date="2014" name="Antonie Van Leeuwenhoek">
        <title>Fictibacillus enclensis sp. nov., isolated from marine sediment.</title>
        <authorList>
            <person name="Dastager S.G."/>
            <person name="Mawlankar R."/>
            <person name="Srinivasan K."/>
            <person name="Tang S.K."/>
            <person name="Lee J.C."/>
            <person name="Ramana V.V."/>
            <person name="Shouche Y.S."/>
        </authorList>
    </citation>
    <scope>NUCLEOTIDE SEQUENCE [LARGE SCALE GENOMIC DNA]</scope>
    <source>
        <strain evidence="2 3">NIO-1003</strain>
    </source>
</reference>
<feature type="domain" description="HMA" evidence="1">
    <location>
        <begin position="2"/>
        <end position="68"/>
    </location>
</feature>
<sequence>MEAKIIKIKGLENEQDADTISNALQHVWGIGQVDVNISRGEASISFDPSMASYEDFLQAIHERGYVVENGLQ</sequence>
<dbReference type="RefSeq" id="WP_061975302.1">
    <property type="nucleotide sequence ID" value="NZ_FMAV01000005.1"/>
</dbReference>
<dbReference type="GO" id="GO:0046872">
    <property type="term" value="F:metal ion binding"/>
    <property type="evidence" value="ECO:0007669"/>
    <property type="project" value="InterPro"/>
</dbReference>
<name>A0A0V8IZW5_9BACL</name>
<dbReference type="CDD" id="cd00371">
    <property type="entry name" value="HMA"/>
    <property type="match status" value="1"/>
</dbReference>
<evidence type="ECO:0000259" key="1">
    <source>
        <dbReference type="PROSITE" id="PS50846"/>
    </source>
</evidence>
<dbReference type="PROSITE" id="PS50846">
    <property type="entry name" value="HMA_2"/>
    <property type="match status" value="1"/>
</dbReference>
<evidence type="ECO:0000313" key="3">
    <source>
        <dbReference type="Proteomes" id="UP000054099"/>
    </source>
</evidence>
<dbReference type="AlphaFoldDB" id="A0A0V8IZW5"/>
<protein>
    <recommendedName>
        <fullName evidence="1">HMA domain-containing protein</fullName>
    </recommendedName>
</protein>
<dbReference type="Gene3D" id="3.30.70.100">
    <property type="match status" value="1"/>
</dbReference>
<comment type="caution">
    <text evidence="2">The sequence shown here is derived from an EMBL/GenBank/DDBJ whole genome shotgun (WGS) entry which is preliminary data.</text>
</comment>
<accession>A0A0V8IZW5</accession>
<keyword evidence="3" id="KW-1185">Reference proteome</keyword>
<dbReference type="InterPro" id="IPR006121">
    <property type="entry name" value="HMA_dom"/>
</dbReference>
<dbReference type="OrthoDB" id="2884671at2"/>
<organism evidence="2 3">
    <name type="scientific">Fictibacillus enclensis</name>
    <dbReference type="NCBI Taxonomy" id="1017270"/>
    <lineage>
        <taxon>Bacteria</taxon>
        <taxon>Bacillati</taxon>
        <taxon>Bacillota</taxon>
        <taxon>Bacilli</taxon>
        <taxon>Bacillales</taxon>
        <taxon>Fictibacillaceae</taxon>
        <taxon>Fictibacillus</taxon>
    </lineage>
</organism>
<proteinExistence type="predicted"/>
<dbReference type="SUPFAM" id="SSF55008">
    <property type="entry name" value="HMA, heavy metal-associated domain"/>
    <property type="match status" value="1"/>
</dbReference>
<dbReference type="InterPro" id="IPR036163">
    <property type="entry name" value="HMA_dom_sf"/>
</dbReference>